<gene>
    <name evidence="7" type="primary">pulD_2</name>
    <name evidence="7" type="ORF">GALL_09250</name>
</gene>
<dbReference type="GO" id="GO:0015627">
    <property type="term" value="C:type II protein secretion system complex"/>
    <property type="evidence" value="ECO:0007669"/>
    <property type="project" value="TreeGrafter"/>
</dbReference>
<dbReference type="GO" id="GO:0009306">
    <property type="term" value="P:protein secretion"/>
    <property type="evidence" value="ECO:0007669"/>
    <property type="project" value="InterPro"/>
</dbReference>
<evidence type="ECO:0000256" key="1">
    <source>
        <dbReference type="ARBA" id="ARBA00004370"/>
    </source>
</evidence>
<feature type="domain" description="NolW-like" evidence="6">
    <location>
        <begin position="217"/>
        <end position="281"/>
    </location>
</feature>
<name>A0A1J5TXQ9_9ZZZZ</name>
<feature type="domain" description="NolW-like" evidence="6">
    <location>
        <begin position="288"/>
        <end position="389"/>
    </location>
</feature>
<evidence type="ECO:0000259" key="5">
    <source>
        <dbReference type="Pfam" id="PF00263"/>
    </source>
</evidence>
<feature type="domain" description="NolW-like" evidence="6">
    <location>
        <begin position="152"/>
        <end position="212"/>
    </location>
</feature>
<dbReference type="InterPro" id="IPR005644">
    <property type="entry name" value="NolW-like"/>
</dbReference>
<proteinExistence type="predicted"/>
<keyword evidence="3" id="KW-0472">Membrane</keyword>
<reference evidence="7" key="1">
    <citation type="submission" date="2016-10" db="EMBL/GenBank/DDBJ databases">
        <title>Sequence of Gallionella enrichment culture.</title>
        <authorList>
            <person name="Poehlein A."/>
            <person name="Muehling M."/>
            <person name="Daniel R."/>
        </authorList>
    </citation>
    <scope>NUCLEOTIDE SEQUENCE</scope>
</reference>
<dbReference type="InterPro" id="IPR004846">
    <property type="entry name" value="T2SS/T3SS_dom"/>
</dbReference>
<dbReference type="Pfam" id="PF03958">
    <property type="entry name" value="Secretin_N"/>
    <property type="match status" value="3"/>
</dbReference>
<dbReference type="GO" id="GO:0016020">
    <property type="term" value="C:membrane"/>
    <property type="evidence" value="ECO:0007669"/>
    <property type="project" value="UniProtKB-SubCell"/>
</dbReference>
<evidence type="ECO:0000259" key="6">
    <source>
        <dbReference type="Pfam" id="PF03958"/>
    </source>
</evidence>
<dbReference type="PRINTS" id="PR00811">
    <property type="entry name" value="BCTERIALGSPD"/>
</dbReference>
<evidence type="ECO:0000256" key="4">
    <source>
        <dbReference type="SAM" id="MobiDB-lite"/>
    </source>
</evidence>
<dbReference type="PANTHER" id="PTHR30332">
    <property type="entry name" value="PROBABLE GENERAL SECRETION PATHWAY PROTEIN D"/>
    <property type="match status" value="1"/>
</dbReference>
<dbReference type="Pfam" id="PF00263">
    <property type="entry name" value="Secretin"/>
    <property type="match status" value="1"/>
</dbReference>
<keyword evidence="2" id="KW-0732">Signal</keyword>
<evidence type="ECO:0000256" key="3">
    <source>
        <dbReference type="ARBA" id="ARBA00023136"/>
    </source>
</evidence>
<dbReference type="InterPro" id="IPR038591">
    <property type="entry name" value="NolW-like_sf"/>
</dbReference>
<dbReference type="Gene3D" id="3.55.50.30">
    <property type="match status" value="1"/>
</dbReference>
<comment type="caution">
    <text evidence="7">The sequence shown here is derived from an EMBL/GenBank/DDBJ whole genome shotgun (WGS) entry which is preliminary data.</text>
</comment>
<feature type="region of interest" description="Disordered" evidence="4">
    <location>
        <begin position="666"/>
        <end position="687"/>
    </location>
</feature>
<organism evidence="7">
    <name type="scientific">mine drainage metagenome</name>
    <dbReference type="NCBI Taxonomy" id="410659"/>
    <lineage>
        <taxon>unclassified sequences</taxon>
        <taxon>metagenomes</taxon>
        <taxon>ecological metagenomes</taxon>
    </lineage>
</organism>
<dbReference type="InterPro" id="IPR050810">
    <property type="entry name" value="Bact_Secretion_Sys_Channel"/>
</dbReference>
<dbReference type="AlphaFoldDB" id="A0A1J5TXQ9"/>
<dbReference type="InterPro" id="IPR001775">
    <property type="entry name" value="GspD/PilQ"/>
</dbReference>
<dbReference type="PANTHER" id="PTHR30332:SF24">
    <property type="entry name" value="SECRETIN GSPD-RELATED"/>
    <property type="match status" value="1"/>
</dbReference>
<feature type="domain" description="Type II/III secretion system secretin-like" evidence="5">
    <location>
        <begin position="480"/>
        <end position="640"/>
    </location>
</feature>
<evidence type="ECO:0000313" key="7">
    <source>
        <dbReference type="EMBL" id="OIR18588.1"/>
    </source>
</evidence>
<sequence length="687" mass="73429">MIQRPFRIWLVAALLAVAATAASAQPVAPVPAPAKPATTKPSGSDIIPNLRLIDGDIDSVLSMLEMLSGRSIIRPASLPTTTYTIDIKRPIPRSEAIQVIETVLSLNNIGVTPMGDHYFKVVALAALKTEAPQLISGSTLGLFPSGRVAAKLFQPKYLRIEDFQQQINGLVSPGVGGAIVPFPKANALLVTDTISNLQRIETLMDKLDKPAPEPKFYTLKFAKASDLVQKIQLIMQNPTLQGQLGATPTITADDRTNQVILVAEPQQRKFFDDLIARLDIKADPNTRTDVIYLKHANAKDVASLLTQVISGQNNAAQKIGAQSEISRPQANNRGPANLAQAASIQAASPSTSFSSIVTVLADERTNSVIVNGTQDDIRLIKQLVDKIDVILPQVRIEVVVAEVKLTNNFQSGIDELGLQLQGNRLVGFAGSTAGLAVGGGAASGSTGSSSTTPSGFASLDHPGYTLSGILGLSTTPRFSMANILSDPTIVTTHNKKATIKVVEQRPVISSYQNTAVGTNTVGSGYLSNVSYKDIGITLTVTPLIGDDGSVQMDIDQTVSDPLADVIIDGNAQPDIETRSTTSFVTVHSGQIVVLGGLQKTERRRSTSRLGPIPFIGDLLGTRTKSTTRTDLIFFIRPTILTNPDKDDQGAMKTISRLPIREDVEGILGKKIPPPPSKKPFWQLFKKD</sequence>
<dbReference type="EMBL" id="MLJW01000002">
    <property type="protein sequence ID" value="OIR18588.1"/>
    <property type="molecule type" value="Genomic_DNA"/>
</dbReference>
<evidence type="ECO:0000256" key="2">
    <source>
        <dbReference type="ARBA" id="ARBA00022729"/>
    </source>
</evidence>
<comment type="subcellular location">
    <subcellularLocation>
        <location evidence="1">Membrane</location>
    </subcellularLocation>
</comment>
<protein>
    <submittedName>
        <fullName evidence="7">Type II secretion system protein D</fullName>
    </submittedName>
</protein>
<accession>A0A1J5TXQ9</accession>
<dbReference type="Gene3D" id="3.30.1370.120">
    <property type="match status" value="3"/>
</dbReference>